<name>A0A9P0CZF3_9CUCU</name>
<evidence type="ECO:0000313" key="1">
    <source>
        <dbReference type="EMBL" id="CAH1108580.1"/>
    </source>
</evidence>
<reference evidence="1" key="1">
    <citation type="submission" date="2022-01" db="EMBL/GenBank/DDBJ databases">
        <authorList>
            <person name="King R."/>
        </authorList>
    </citation>
    <scope>NUCLEOTIDE SEQUENCE</scope>
</reference>
<protein>
    <submittedName>
        <fullName evidence="1">Uncharacterized protein</fullName>
    </submittedName>
</protein>
<evidence type="ECO:0000313" key="2">
    <source>
        <dbReference type="Proteomes" id="UP001153636"/>
    </source>
</evidence>
<organism evidence="1 2">
    <name type="scientific">Psylliodes chrysocephalus</name>
    <dbReference type="NCBI Taxonomy" id="3402493"/>
    <lineage>
        <taxon>Eukaryota</taxon>
        <taxon>Metazoa</taxon>
        <taxon>Ecdysozoa</taxon>
        <taxon>Arthropoda</taxon>
        <taxon>Hexapoda</taxon>
        <taxon>Insecta</taxon>
        <taxon>Pterygota</taxon>
        <taxon>Neoptera</taxon>
        <taxon>Endopterygota</taxon>
        <taxon>Coleoptera</taxon>
        <taxon>Polyphaga</taxon>
        <taxon>Cucujiformia</taxon>
        <taxon>Chrysomeloidea</taxon>
        <taxon>Chrysomelidae</taxon>
        <taxon>Galerucinae</taxon>
        <taxon>Alticini</taxon>
        <taxon>Psylliodes</taxon>
    </lineage>
</organism>
<dbReference type="OrthoDB" id="10264062at2759"/>
<dbReference type="EMBL" id="OV651815">
    <property type="protein sequence ID" value="CAH1108580.1"/>
    <property type="molecule type" value="Genomic_DNA"/>
</dbReference>
<dbReference type="AlphaFoldDB" id="A0A9P0CZF3"/>
<accession>A0A9P0CZF3</accession>
<dbReference type="Proteomes" id="UP001153636">
    <property type="component" value="Chromosome 3"/>
</dbReference>
<keyword evidence="2" id="KW-1185">Reference proteome</keyword>
<sequence>MSGVFGYSREAVRVKVKKCEANQPPELRKFSVDPQITSFEVLQSILAKAFDLKGDFTVCFRIYDINGYETYMPILSDWDLDAAFLNLLNKKTYLRSTMLEDQLDGLALCVSIKI</sequence>
<proteinExistence type="predicted"/>
<gene>
    <name evidence="1" type="ORF">PSYICH_LOCUS8725</name>
</gene>